<feature type="compositionally biased region" description="Basic residues" evidence="1">
    <location>
        <begin position="93"/>
        <end position="102"/>
    </location>
</feature>
<proteinExistence type="predicted"/>
<evidence type="ECO:0000313" key="2">
    <source>
        <dbReference type="EMBL" id="KAG0555117.1"/>
    </source>
</evidence>
<evidence type="ECO:0000313" key="3">
    <source>
        <dbReference type="Proteomes" id="UP000822688"/>
    </source>
</evidence>
<comment type="caution">
    <text evidence="2">The sequence shown here is derived from an EMBL/GenBank/DDBJ whole genome shotgun (WGS) entry which is preliminary data.</text>
</comment>
<organism evidence="2 3">
    <name type="scientific">Ceratodon purpureus</name>
    <name type="common">Fire moss</name>
    <name type="synonym">Dicranum purpureum</name>
    <dbReference type="NCBI Taxonomy" id="3225"/>
    <lineage>
        <taxon>Eukaryota</taxon>
        <taxon>Viridiplantae</taxon>
        <taxon>Streptophyta</taxon>
        <taxon>Embryophyta</taxon>
        <taxon>Bryophyta</taxon>
        <taxon>Bryophytina</taxon>
        <taxon>Bryopsida</taxon>
        <taxon>Dicranidae</taxon>
        <taxon>Pseudoditrichales</taxon>
        <taxon>Ditrichaceae</taxon>
        <taxon>Ceratodon</taxon>
    </lineage>
</organism>
<dbReference type="AlphaFoldDB" id="A0A8T0G9G6"/>
<name>A0A8T0G9G6_CERPU</name>
<sequence>MEALSASSELGLEVSAAINLGAEEHETIALHCTKEGLLSATLVDLKEKCMQVLGAHLQRHSVPLDEPDLDVLDETFEEDEDTKDEPVEGAAPPKKKKKGNKK</sequence>
<reference evidence="2" key="1">
    <citation type="submission" date="2020-06" db="EMBL/GenBank/DDBJ databases">
        <title>WGS assembly of Ceratodon purpureus strain R40.</title>
        <authorList>
            <person name="Carey S.B."/>
            <person name="Jenkins J."/>
            <person name="Shu S."/>
            <person name="Lovell J.T."/>
            <person name="Sreedasyam A."/>
            <person name="Maumus F."/>
            <person name="Tiley G.P."/>
            <person name="Fernandez-Pozo N."/>
            <person name="Barry K."/>
            <person name="Chen C."/>
            <person name="Wang M."/>
            <person name="Lipzen A."/>
            <person name="Daum C."/>
            <person name="Saski C.A."/>
            <person name="Payton A.C."/>
            <person name="Mcbreen J.C."/>
            <person name="Conrad R.E."/>
            <person name="Kollar L.M."/>
            <person name="Olsson S."/>
            <person name="Huttunen S."/>
            <person name="Landis J.B."/>
            <person name="Wickett N.J."/>
            <person name="Johnson M.G."/>
            <person name="Rensing S.A."/>
            <person name="Grimwood J."/>
            <person name="Schmutz J."/>
            <person name="Mcdaniel S.F."/>
        </authorList>
    </citation>
    <scope>NUCLEOTIDE SEQUENCE</scope>
    <source>
        <strain evidence="2">R40</strain>
    </source>
</reference>
<dbReference type="EMBL" id="CM026433">
    <property type="protein sequence ID" value="KAG0555117.1"/>
    <property type="molecule type" value="Genomic_DNA"/>
</dbReference>
<dbReference type="PANTHER" id="PTHR37194:SF2">
    <property type="entry name" value="T2E6.7-RELATED"/>
    <property type="match status" value="1"/>
</dbReference>
<dbReference type="PANTHER" id="PTHR37194">
    <property type="entry name" value="T2E6.7-RELATED"/>
    <property type="match status" value="1"/>
</dbReference>
<evidence type="ECO:0000256" key="1">
    <source>
        <dbReference type="SAM" id="MobiDB-lite"/>
    </source>
</evidence>
<protein>
    <submittedName>
        <fullName evidence="2">Uncharacterized protein</fullName>
    </submittedName>
</protein>
<keyword evidence="3" id="KW-1185">Reference proteome</keyword>
<feature type="region of interest" description="Disordered" evidence="1">
    <location>
        <begin position="58"/>
        <end position="102"/>
    </location>
</feature>
<accession>A0A8T0G9G6</accession>
<feature type="compositionally biased region" description="Acidic residues" evidence="1">
    <location>
        <begin position="65"/>
        <end position="83"/>
    </location>
</feature>
<dbReference type="Proteomes" id="UP000822688">
    <property type="component" value="Chromosome 12"/>
</dbReference>
<gene>
    <name evidence="2" type="ORF">KC19_12G145800</name>
</gene>